<evidence type="ECO:0000256" key="1">
    <source>
        <dbReference type="SAM" id="Phobius"/>
    </source>
</evidence>
<reference evidence="2 3" key="1">
    <citation type="submission" date="2023-02" db="EMBL/GenBank/DDBJ databases">
        <title>Genome sequence of Lentisphaera profundi SAORIC-696.</title>
        <authorList>
            <person name="Kim e."/>
            <person name="Cho J.-C."/>
            <person name="Choi A."/>
            <person name="Kang I."/>
        </authorList>
    </citation>
    <scope>NUCLEOTIDE SEQUENCE [LARGE SCALE GENOMIC DNA]</scope>
    <source>
        <strain evidence="2 3">SAORIC-696</strain>
    </source>
</reference>
<dbReference type="InterPro" id="IPR045584">
    <property type="entry name" value="Pilin-like"/>
</dbReference>
<proteinExistence type="predicted"/>
<gene>
    <name evidence="2" type="ORF">PQO03_16245</name>
</gene>
<dbReference type="SUPFAM" id="SSF54523">
    <property type="entry name" value="Pili subunits"/>
    <property type="match status" value="1"/>
</dbReference>
<keyword evidence="1" id="KW-0472">Membrane</keyword>
<dbReference type="InterPro" id="IPR012902">
    <property type="entry name" value="N_methyl_site"/>
</dbReference>
<keyword evidence="1" id="KW-1133">Transmembrane helix</keyword>
<dbReference type="RefSeq" id="WP_274154245.1">
    <property type="nucleotide sequence ID" value="NZ_CP117812.1"/>
</dbReference>
<evidence type="ECO:0000313" key="3">
    <source>
        <dbReference type="Proteomes" id="UP001214250"/>
    </source>
</evidence>
<dbReference type="EMBL" id="CP117812">
    <property type="protein sequence ID" value="WDE99388.1"/>
    <property type="molecule type" value="Genomic_DNA"/>
</dbReference>
<accession>A0ABY7W558</accession>
<dbReference type="NCBIfam" id="TIGR02532">
    <property type="entry name" value="IV_pilin_GFxxxE"/>
    <property type="match status" value="1"/>
</dbReference>
<organism evidence="2 3">
    <name type="scientific">Lentisphaera profundi</name>
    <dbReference type="NCBI Taxonomy" id="1658616"/>
    <lineage>
        <taxon>Bacteria</taxon>
        <taxon>Pseudomonadati</taxon>
        <taxon>Lentisphaerota</taxon>
        <taxon>Lentisphaeria</taxon>
        <taxon>Lentisphaerales</taxon>
        <taxon>Lentisphaeraceae</taxon>
        <taxon>Lentisphaera</taxon>
    </lineage>
</organism>
<dbReference type="PANTHER" id="PTHR30093">
    <property type="entry name" value="GENERAL SECRETION PATHWAY PROTEIN G"/>
    <property type="match status" value="1"/>
</dbReference>
<protein>
    <submittedName>
        <fullName evidence="2">Prepilin-type N-terminal cleavage/methylation domain-containing protein</fullName>
    </submittedName>
</protein>
<keyword evidence="3" id="KW-1185">Reference proteome</keyword>
<feature type="transmembrane region" description="Helical" evidence="1">
    <location>
        <begin position="15"/>
        <end position="37"/>
    </location>
</feature>
<name>A0ABY7W558_9BACT</name>
<sequence>MHFKYQASLAHHRKLYTFTLIELLVVVAIIGILASLLMPSLSKSREKARIAVCTNNQKQISTSTFMFMDDNEGYFPANDKDSGIGWDDRLSSYDSRNLTDAQISGFPGESGLLHMNVAEGSDHAPMYRCPLDDRVLPNDFFILKTYDISLLQEGNSELRGISGFSVVFPAGGGFALPNQSRKINDISSTSETIAYTENHAPVVGDAGNELRSRIGNSWTFGGLSPTITANNLAKHSDMKFNFAMADGHIQKMNHVQSMIRSDGTVASNADTADTKWDAEK</sequence>
<keyword evidence="1" id="KW-0812">Transmembrane</keyword>
<dbReference type="Proteomes" id="UP001214250">
    <property type="component" value="Chromosome 2"/>
</dbReference>
<evidence type="ECO:0000313" key="2">
    <source>
        <dbReference type="EMBL" id="WDE99388.1"/>
    </source>
</evidence>
<dbReference type="Gene3D" id="3.30.700.10">
    <property type="entry name" value="Glycoprotein, Type 4 Pilin"/>
    <property type="match status" value="1"/>
</dbReference>